<dbReference type="InterPro" id="IPR013783">
    <property type="entry name" value="Ig-like_fold"/>
</dbReference>
<dbReference type="RefSeq" id="WP_168552231.1">
    <property type="nucleotide sequence ID" value="NZ_JAAWWL010000002.1"/>
</dbReference>
<feature type="signal peptide" evidence="1">
    <location>
        <begin position="1"/>
        <end position="17"/>
    </location>
</feature>
<dbReference type="Proteomes" id="UP000718451">
    <property type="component" value="Unassembled WGS sequence"/>
</dbReference>
<evidence type="ECO:0000256" key="1">
    <source>
        <dbReference type="SAM" id="SignalP"/>
    </source>
</evidence>
<keyword evidence="3" id="KW-1185">Reference proteome</keyword>
<comment type="caution">
    <text evidence="2">The sequence shown here is derived from an EMBL/GenBank/DDBJ whole genome shotgun (WGS) entry which is preliminary data.</text>
</comment>
<reference evidence="2 3" key="1">
    <citation type="submission" date="2020-04" db="EMBL/GenBank/DDBJ databases">
        <authorList>
            <person name="Yoon J."/>
        </authorList>
    </citation>
    <scope>NUCLEOTIDE SEQUENCE [LARGE SCALE GENOMIC DNA]</scope>
    <source>
        <strain evidence="2 3">DJ-13</strain>
    </source>
</reference>
<feature type="chain" id="PRO_5046757336" description="Fibronectin type-III domain-containing protein" evidence="1">
    <location>
        <begin position="18"/>
        <end position="233"/>
    </location>
</feature>
<gene>
    <name evidence="2" type="ORF">HCU67_08595</name>
</gene>
<sequence length="233" mass="25611">MKVLSYFLLIFLVASCAADTDFVQQVLEDPSVPSKVSLIFPEKNEECTTGVPVSDTESEVTFEWSDAEIGDSYQLTLTNLSSGESNTYNSEMTSMPVRLSLGTPYSWKITSFLVNSQEGTDSDTEAFYNSGPGLQFFVPFPASNPSPTSGSSFLSSTTTIDVSWESSDLDNDIIGFDFYFGTVTPPPLEMSDLENTIVNDIVISTGNTYYWKVVTKDQVGNESSSEIFFFSVQ</sequence>
<accession>A0ABX1GQ16</accession>
<protein>
    <recommendedName>
        <fullName evidence="4">Fibronectin type-III domain-containing protein</fullName>
    </recommendedName>
</protein>
<dbReference type="EMBL" id="JAAWWL010000002">
    <property type="protein sequence ID" value="NKI32002.1"/>
    <property type="molecule type" value="Genomic_DNA"/>
</dbReference>
<dbReference type="Gene3D" id="2.60.40.10">
    <property type="entry name" value="Immunoglobulins"/>
    <property type="match status" value="1"/>
</dbReference>
<evidence type="ECO:0000313" key="2">
    <source>
        <dbReference type="EMBL" id="NKI32002.1"/>
    </source>
</evidence>
<proteinExistence type="predicted"/>
<dbReference type="PROSITE" id="PS51257">
    <property type="entry name" value="PROKAR_LIPOPROTEIN"/>
    <property type="match status" value="1"/>
</dbReference>
<evidence type="ECO:0008006" key="4">
    <source>
        <dbReference type="Google" id="ProtNLM"/>
    </source>
</evidence>
<evidence type="ECO:0000313" key="3">
    <source>
        <dbReference type="Proteomes" id="UP000718451"/>
    </source>
</evidence>
<name>A0ABX1GQ16_9FLAO</name>
<organism evidence="2 3">
    <name type="scientific">Croceivirga thetidis</name>
    <dbReference type="NCBI Taxonomy" id="2721623"/>
    <lineage>
        <taxon>Bacteria</taxon>
        <taxon>Pseudomonadati</taxon>
        <taxon>Bacteroidota</taxon>
        <taxon>Flavobacteriia</taxon>
        <taxon>Flavobacteriales</taxon>
        <taxon>Flavobacteriaceae</taxon>
        <taxon>Croceivirga</taxon>
    </lineage>
</organism>
<keyword evidence="1" id="KW-0732">Signal</keyword>